<name>A0A165IYD6_XYLHT</name>
<accession>A0A165IYD6</accession>
<dbReference type="Proteomes" id="UP000076632">
    <property type="component" value="Unassembled WGS sequence"/>
</dbReference>
<evidence type="ECO:0000313" key="2">
    <source>
        <dbReference type="Proteomes" id="UP000076632"/>
    </source>
</evidence>
<dbReference type="EMBL" id="KV407455">
    <property type="protein sequence ID" value="KZF25546.1"/>
    <property type="molecule type" value="Genomic_DNA"/>
</dbReference>
<dbReference type="InParanoid" id="A0A165IYD6"/>
<evidence type="ECO:0000313" key="1">
    <source>
        <dbReference type="EMBL" id="KZF25546.1"/>
    </source>
</evidence>
<dbReference type="RefSeq" id="XP_018191101.1">
    <property type="nucleotide sequence ID" value="XM_018331916.1"/>
</dbReference>
<keyword evidence="2" id="KW-1185">Reference proteome</keyword>
<proteinExistence type="predicted"/>
<protein>
    <submittedName>
        <fullName evidence="1">Uncharacterized protein</fullName>
    </submittedName>
</protein>
<gene>
    <name evidence="1" type="ORF">L228DRAFT_244402</name>
</gene>
<reference evidence="1 2" key="1">
    <citation type="journal article" date="2016" name="Fungal Biol.">
        <title>The genome of Xylona heveae provides a window into fungal endophytism.</title>
        <authorList>
            <person name="Gazis R."/>
            <person name="Kuo A."/>
            <person name="Riley R."/>
            <person name="LaButti K."/>
            <person name="Lipzen A."/>
            <person name="Lin J."/>
            <person name="Amirebrahimi M."/>
            <person name="Hesse C.N."/>
            <person name="Spatafora J.W."/>
            <person name="Henrissat B."/>
            <person name="Hainaut M."/>
            <person name="Grigoriev I.V."/>
            <person name="Hibbett D.S."/>
        </authorList>
    </citation>
    <scope>NUCLEOTIDE SEQUENCE [LARGE SCALE GENOMIC DNA]</scope>
    <source>
        <strain evidence="1 2">TC161</strain>
    </source>
</reference>
<dbReference type="GeneID" id="28897053"/>
<organism evidence="1 2">
    <name type="scientific">Xylona heveae (strain CBS 132557 / TC161)</name>
    <dbReference type="NCBI Taxonomy" id="1328760"/>
    <lineage>
        <taxon>Eukaryota</taxon>
        <taxon>Fungi</taxon>
        <taxon>Dikarya</taxon>
        <taxon>Ascomycota</taxon>
        <taxon>Pezizomycotina</taxon>
        <taxon>Xylonomycetes</taxon>
        <taxon>Xylonales</taxon>
        <taxon>Xylonaceae</taxon>
        <taxon>Xylona</taxon>
    </lineage>
</organism>
<sequence>MPRLLIRRAVKASYISTPSPVRPHLGAPLRQLDKSFCDCGDTPTRTHPVKFQDFARELLTALALSLLVHIGSD</sequence>
<dbReference type="AlphaFoldDB" id="A0A165IYD6"/>